<evidence type="ECO:0000256" key="1">
    <source>
        <dbReference type="ARBA" id="ARBA00022723"/>
    </source>
</evidence>
<keyword evidence="4" id="KW-1185">Reference proteome</keyword>
<dbReference type="SUPFAM" id="SSF54593">
    <property type="entry name" value="Glyoxalase/Bleomycin resistance protein/Dihydroxybiphenyl dioxygenase"/>
    <property type="match status" value="1"/>
</dbReference>
<dbReference type="EMBL" id="VIRS01000014">
    <property type="protein sequence ID" value="TQS43190.1"/>
    <property type="molecule type" value="Genomic_DNA"/>
</dbReference>
<comment type="caution">
    <text evidence="3">The sequence shown here is derived from an EMBL/GenBank/DDBJ whole genome shotgun (WGS) entry which is preliminary data.</text>
</comment>
<evidence type="ECO:0000313" key="4">
    <source>
        <dbReference type="Proteomes" id="UP000317982"/>
    </source>
</evidence>
<dbReference type="InterPro" id="IPR029068">
    <property type="entry name" value="Glyas_Bleomycin-R_OHBP_Dase"/>
</dbReference>
<dbReference type="InterPro" id="IPR051785">
    <property type="entry name" value="MMCE/EMCE_epimerase"/>
</dbReference>
<gene>
    <name evidence="3" type="ORF">FL583_20295</name>
</gene>
<evidence type="ECO:0000313" key="3">
    <source>
        <dbReference type="EMBL" id="TQS43190.1"/>
    </source>
</evidence>
<dbReference type="GO" id="GO:0046491">
    <property type="term" value="P:L-methylmalonyl-CoA metabolic process"/>
    <property type="evidence" value="ECO:0007669"/>
    <property type="project" value="TreeGrafter"/>
</dbReference>
<dbReference type="PROSITE" id="PS51819">
    <property type="entry name" value="VOC"/>
    <property type="match status" value="1"/>
</dbReference>
<dbReference type="PANTHER" id="PTHR43048">
    <property type="entry name" value="METHYLMALONYL-COA EPIMERASE"/>
    <property type="match status" value="1"/>
</dbReference>
<dbReference type="AlphaFoldDB" id="A0A545APH2"/>
<evidence type="ECO:0000259" key="2">
    <source>
        <dbReference type="PROSITE" id="PS51819"/>
    </source>
</evidence>
<dbReference type="GO" id="GO:0046872">
    <property type="term" value="F:metal ion binding"/>
    <property type="evidence" value="ECO:0007669"/>
    <property type="project" value="UniProtKB-KW"/>
</dbReference>
<dbReference type="InterPro" id="IPR037523">
    <property type="entry name" value="VOC_core"/>
</dbReference>
<feature type="domain" description="VOC" evidence="2">
    <location>
        <begin position="6"/>
        <end position="149"/>
    </location>
</feature>
<sequence>MLDVQAVDHVAVTVPDLDDAVSLLTDVFGARELYRRVYAPRGDEMVTQFNAHAEARYRLAKLRLGGTDVEVFEYTAPDQRVEHPRNADVGGGHLGLRVPDIDAAVAALADEPRIRVLGEIQRIEPPHPLAGRRWIYLLTSWGLQLELVS</sequence>
<dbReference type="Proteomes" id="UP000317982">
    <property type="component" value="Unassembled WGS sequence"/>
</dbReference>
<keyword evidence="1" id="KW-0479">Metal-binding</keyword>
<name>A0A545APH2_9ACTN</name>
<dbReference type="Pfam" id="PF13669">
    <property type="entry name" value="Glyoxalase_4"/>
    <property type="match status" value="1"/>
</dbReference>
<dbReference type="GO" id="GO:0004493">
    <property type="term" value="F:methylmalonyl-CoA epimerase activity"/>
    <property type="evidence" value="ECO:0007669"/>
    <property type="project" value="TreeGrafter"/>
</dbReference>
<accession>A0A545APH2</accession>
<dbReference type="RefSeq" id="WP_142706275.1">
    <property type="nucleotide sequence ID" value="NZ_VIRS01000014.1"/>
</dbReference>
<organism evidence="3 4">
    <name type="scientific">Cryptosporangium phraense</name>
    <dbReference type="NCBI Taxonomy" id="2593070"/>
    <lineage>
        <taxon>Bacteria</taxon>
        <taxon>Bacillati</taxon>
        <taxon>Actinomycetota</taxon>
        <taxon>Actinomycetes</taxon>
        <taxon>Cryptosporangiales</taxon>
        <taxon>Cryptosporangiaceae</taxon>
        <taxon>Cryptosporangium</taxon>
    </lineage>
</organism>
<dbReference type="Gene3D" id="3.10.180.10">
    <property type="entry name" value="2,3-Dihydroxybiphenyl 1,2-Dioxygenase, domain 1"/>
    <property type="match status" value="1"/>
</dbReference>
<reference evidence="3 4" key="1">
    <citation type="submission" date="2019-07" db="EMBL/GenBank/DDBJ databases">
        <title>Cryptosporangium phraense sp. nov., isolated from plant litter.</title>
        <authorList>
            <person name="Suriyachadkun C."/>
        </authorList>
    </citation>
    <scope>NUCLEOTIDE SEQUENCE [LARGE SCALE GENOMIC DNA]</scope>
    <source>
        <strain evidence="3 4">A-T 5661</strain>
    </source>
</reference>
<dbReference type="InParanoid" id="A0A545APH2"/>
<dbReference type="OrthoDB" id="2613830at2"/>
<protein>
    <submittedName>
        <fullName evidence="3">VOC family protein</fullName>
    </submittedName>
</protein>
<dbReference type="PANTHER" id="PTHR43048:SF6">
    <property type="entry name" value="BLR8189 PROTEIN"/>
    <property type="match status" value="1"/>
</dbReference>
<proteinExistence type="predicted"/>